<name>A0A9D9GTK8_9GAMM</name>
<proteinExistence type="predicted"/>
<dbReference type="Proteomes" id="UP000823631">
    <property type="component" value="Unassembled WGS sequence"/>
</dbReference>
<accession>A0A9D9GTK8</accession>
<evidence type="ECO:0000313" key="2">
    <source>
        <dbReference type="EMBL" id="MBO8416106.1"/>
    </source>
</evidence>
<dbReference type="SUPFAM" id="SSF101756">
    <property type="entry name" value="Hypothetical protein YgiW"/>
    <property type="match status" value="1"/>
</dbReference>
<dbReference type="AlphaFoldDB" id="A0A9D9GTK8"/>
<gene>
    <name evidence="2" type="ORF">IAB19_06985</name>
</gene>
<dbReference type="Gene3D" id="2.40.50.200">
    <property type="entry name" value="Bacterial OB-fold"/>
    <property type="match status" value="1"/>
</dbReference>
<feature type="region of interest" description="Disordered" evidence="1">
    <location>
        <begin position="1"/>
        <end position="27"/>
    </location>
</feature>
<dbReference type="EMBL" id="JADINH010000146">
    <property type="protein sequence ID" value="MBO8416106.1"/>
    <property type="molecule type" value="Genomic_DNA"/>
</dbReference>
<reference evidence="2" key="2">
    <citation type="journal article" date="2021" name="PeerJ">
        <title>Extensive microbial diversity within the chicken gut microbiome revealed by metagenomics and culture.</title>
        <authorList>
            <person name="Gilroy R."/>
            <person name="Ravi A."/>
            <person name="Getino M."/>
            <person name="Pursley I."/>
            <person name="Horton D.L."/>
            <person name="Alikhan N.F."/>
            <person name="Baker D."/>
            <person name="Gharbi K."/>
            <person name="Hall N."/>
            <person name="Watson M."/>
            <person name="Adriaenssens E.M."/>
            <person name="Foster-Nyarko E."/>
            <person name="Jarju S."/>
            <person name="Secka A."/>
            <person name="Antonio M."/>
            <person name="Oren A."/>
            <person name="Chaudhuri R.R."/>
            <person name="La Ragione R."/>
            <person name="Hildebrand F."/>
            <person name="Pallen M.J."/>
        </authorList>
    </citation>
    <scope>NUCLEOTIDE SEQUENCE</scope>
    <source>
        <strain evidence="2">17213</strain>
    </source>
</reference>
<comment type="caution">
    <text evidence="2">The sequence shown here is derived from an EMBL/GenBank/DDBJ whole genome shotgun (WGS) entry which is preliminary data.</text>
</comment>
<dbReference type="InterPro" id="IPR036700">
    <property type="entry name" value="BOBF_sf"/>
</dbReference>
<evidence type="ECO:0000313" key="3">
    <source>
        <dbReference type="Proteomes" id="UP000823631"/>
    </source>
</evidence>
<evidence type="ECO:0000256" key="1">
    <source>
        <dbReference type="SAM" id="MobiDB-lite"/>
    </source>
</evidence>
<sequence>ADPAAAPAESKARRARPLPPKPQGFDEVDKRFRAPLGFYQDRTDNTIKNLKDNGQDGDYAVIAGTIVQELGDDCYVLADEAGDKIEICRLPSTQPEDLALENGHHYMLWTQIDKKFFSLSLDVLLFADTEH</sequence>
<feature type="non-terminal residue" evidence="2">
    <location>
        <position position="1"/>
    </location>
</feature>
<protein>
    <submittedName>
        <fullName evidence="2">Uncharacterized protein</fullName>
    </submittedName>
</protein>
<reference evidence="2" key="1">
    <citation type="submission" date="2020-10" db="EMBL/GenBank/DDBJ databases">
        <authorList>
            <person name="Gilroy R."/>
        </authorList>
    </citation>
    <scope>NUCLEOTIDE SEQUENCE</scope>
    <source>
        <strain evidence="2">17213</strain>
    </source>
</reference>
<organism evidence="2 3">
    <name type="scientific">Candidatus Avisuccinivibrio stercorigallinarum</name>
    <dbReference type="NCBI Taxonomy" id="2840704"/>
    <lineage>
        <taxon>Bacteria</taxon>
        <taxon>Pseudomonadati</taxon>
        <taxon>Pseudomonadota</taxon>
        <taxon>Gammaproteobacteria</taxon>
        <taxon>Aeromonadales</taxon>
        <taxon>Succinivibrionaceae</taxon>
        <taxon>Succinivibrionaceae incertae sedis</taxon>
        <taxon>Candidatus Avisuccinivibrio</taxon>
    </lineage>
</organism>